<feature type="region of interest" description="Disordered" evidence="1">
    <location>
        <begin position="179"/>
        <end position="209"/>
    </location>
</feature>
<evidence type="ECO:0008006" key="4">
    <source>
        <dbReference type="Google" id="ProtNLM"/>
    </source>
</evidence>
<reference evidence="2 3" key="1">
    <citation type="journal article" date="2020" name="ISME J.">
        <title>Uncovering the hidden diversity of litter-decomposition mechanisms in mushroom-forming fungi.</title>
        <authorList>
            <person name="Floudas D."/>
            <person name="Bentzer J."/>
            <person name="Ahren D."/>
            <person name="Johansson T."/>
            <person name="Persson P."/>
            <person name="Tunlid A."/>
        </authorList>
    </citation>
    <scope>NUCLEOTIDE SEQUENCE [LARGE SCALE GENOMIC DNA]</scope>
    <source>
        <strain evidence="2 3">CBS 175.51</strain>
    </source>
</reference>
<dbReference type="EMBL" id="JAACJK010000179">
    <property type="protein sequence ID" value="KAF5318350.1"/>
    <property type="molecule type" value="Genomic_DNA"/>
</dbReference>
<dbReference type="Pfam" id="PF14223">
    <property type="entry name" value="Retrotran_gag_2"/>
    <property type="match status" value="1"/>
</dbReference>
<accession>A0A8H5B7S6</accession>
<evidence type="ECO:0000256" key="1">
    <source>
        <dbReference type="SAM" id="MobiDB-lite"/>
    </source>
</evidence>
<organism evidence="2 3">
    <name type="scientific">Ephemerocybe angulata</name>
    <dbReference type="NCBI Taxonomy" id="980116"/>
    <lineage>
        <taxon>Eukaryota</taxon>
        <taxon>Fungi</taxon>
        <taxon>Dikarya</taxon>
        <taxon>Basidiomycota</taxon>
        <taxon>Agaricomycotina</taxon>
        <taxon>Agaricomycetes</taxon>
        <taxon>Agaricomycetidae</taxon>
        <taxon>Agaricales</taxon>
        <taxon>Agaricineae</taxon>
        <taxon>Psathyrellaceae</taxon>
        <taxon>Ephemerocybe</taxon>
    </lineage>
</organism>
<protein>
    <recommendedName>
        <fullName evidence="4">DUF4219 domain-containing protein</fullName>
    </recommendedName>
</protein>
<name>A0A8H5B7S6_9AGAR</name>
<proteinExistence type="predicted"/>
<evidence type="ECO:0000313" key="2">
    <source>
        <dbReference type="EMBL" id="KAF5318350.1"/>
    </source>
</evidence>
<dbReference type="OrthoDB" id="3032860at2759"/>
<dbReference type="AlphaFoldDB" id="A0A8H5B7S6"/>
<comment type="caution">
    <text evidence="2">The sequence shown here is derived from an EMBL/GenBank/DDBJ whole genome shotgun (WGS) entry which is preliminary data.</text>
</comment>
<gene>
    <name evidence="2" type="ORF">D9611_014250</name>
</gene>
<keyword evidence="3" id="KW-1185">Reference proteome</keyword>
<dbReference type="Proteomes" id="UP000541558">
    <property type="component" value="Unassembled WGS sequence"/>
</dbReference>
<dbReference type="PANTHER" id="PTHR37610:SF83">
    <property type="entry name" value="RETROTRANSPOSON COPIA-LIKE N-TERMINAL DOMAIN-CONTAINING PROTEIN"/>
    <property type="match status" value="1"/>
</dbReference>
<dbReference type="PANTHER" id="PTHR37610">
    <property type="entry name" value="CCHC-TYPE DOMAIN-CONTAINING PROTEIN"/>
    <property type="match status" value="1"/>
</dbReference>
<feature type="compositionally biased region" description="Polar residues" evidence="1">
    <location>
        <begin position="192"/>
        <end position="202"/>
    </location>
</feature>
<sequence>MSNTLTTLVSVFDSTNYSTWSDLMWAYLEFQGLSLHVDGTLPRPTAAASSPTSEELEAQAKWDMQDKQARGAIILRLTPSVRSVVIPKKTSKEVWDLLKETYGTPGITVIYADFKKLVSFRFSGNDPRPELAKFQEFLDKLTANKVSFDPFIQTMMLINALPAKYDHLNALILQKHPHCEQNDGDQTEEQRSFFQSATQPAETTEHARE</sequence>
<evidence type="ECO:0000313" key="3">
    <source>
        <dbReference type="Proteomes" id="UP000541558"/>
    </source>
</evidence>